<evidence type="ECO:0000256" key="2">
    <source>
        <dbReference type="ARBA" id="ARBA00008841"/>
    </source>
</evidence>
<comment type="function">
    <text evidence="1">Absolutely required for transposition of IS1.</text>
</comment>
<dbReference type="EMBL" id="CP003154">
    <property type="protein sequence ID" value="AFL73031.1"/>
    <property type="molecule type" value="Genomic_DNA"/>
</dbReference>
<dbReference type="KEGG" id="tvi:Thivi_0055"/>
<dbReference type="KEGG" id="tvi:Thivi_0999"/>
<proteinExistence type="inferred from homology"/>
<protein>
    <submittedName>
        <fullName evidence="9">Transposase, IS1 family</fullName>
    </submittedName>
</protein>
<dbReference type="EMBL" id="CP003154">
    <property type="protein sequence ID" value="AFL73325.1"/>
    <property type="molecule type" value="Genomic_DNA"/>
</dbReference>
<keyword evidence="3" id="KW-0815">Transposition</keyword>
<dbReference type="NCBIfam" id="NF033558">
    <property type="entry name" value="transpos_IS1"/>
    <property type="match status" value="1"/>
</dbReference>
<evidence type="ECO:0000313" key="20">
    <source>
        <dbReference type="Proteomes" id="UP000006062"/>
    </source>
</evidence>
<evidence type="ECO:0000313" key="19">
    <source>
        <dbReference type="EMBL" id="AFL75979.1"/>
    </source>
</evidence>
<comment type="similarity">
    <text evidence="2">Belongs to the transposase 27 family.</text>
</comment>
<dbReference type="EMBL" id="CP003154">
    <property type="protein sequence ID" value="AFL73965.1"/>
    <property type="molecule type" value="Genomic_DNA"/>
</dbReference>
<dbReference type="KEGG" id="tvi:Thivi_1310"/>
<evidence type="ECO:0000313" key="9">
    <source>
        <dbReference type="EMBL" id="AFL73031.1"/>
    </source>
</evidence>
<feature type="domain" description="InsA N-terminal zinc ribbon" evidence="5">
    <location>
        <begin position="3"/>
        <end position="30"/>
    </location>
</feature>
<evidence type="ECO:0000256" key="4">
    <source>
        <dbReference type="ARBA" id="ARBA00023172"/>
    </source>
</evidence>
<evidence type="ECO:0000313" key="15">
    <source>
        <dbReference type="EMBL" id="AFL75348.1"/>
    </source>
</evidence>
<dbReference type="KEGG" id="tvi:Thivi_0150"/>
<dbReference type="KEGG" id="tvi:Thivi_0583"/>
<dbReference type="InterPro" id="IPR005063">
    <property type="entry name" value="Transposase_27"/>
</dbReference>
<dbReference type="EMBL" id="CP003154">
    <property type="protein sequence ID" value="AFL72641.1"/>
    <property type="molecule type" value="Genomic_DNA"/>
</dbReference>
<dbReference type="RefSeq" id="WP_014776653.1">
    <property type="nucleotide sequence ID" value="NC_018012.1"/>
</dbReference>
<dbReference type="KEGG" id="tvi:Thivi_2098"/>
<dbReference type="HOGENOM" id="CLU_076276_0_0_6"/>
<evidence type="ECO:0000313" key="7">
    <source>
        <dbReference type="EMBL" id="AFL72226.1"/>
    </source>
</evidence>
<dbReference type="EMBL" id="CP003154">
    <property type="protein sequence ID" value="AFL74051.1"/>
    <property type="molecule type" value="Genomic_DNA"/>
</dbReference>
<dbReference type="Pfam" id="PF03811">
    <property type="entry name" value="Zn_ribbon_InsA"/>
    <property type="match status" value="1"/>
</dbReference>
<reference evidence="9 20" key="1">
    <citation type="submission" date="2012-06" db="EMBL/GenBank/DDBJ databases">
        <title>Complete sequence of Thiocystis violascens DSM 198.</title>
        <authorList>
            <consortium name="US DOE Joint Genome Institute"/>
            <person name="Lucas S."/>
            <person name="Han J."/>
            <person name="Lapidus A."/>
            <person name="Cheng J.-F."/>
            <person name="Goodwin L."/>
            <person name="Pitluck S."/>
            <person name="Peters L."/>
            <person name="Ovchinnikova G."/>
            <person name="Teshima H."/>
            <person name="Detter J.C."/>
            <person name="Han C."/>
            <person name="Tapia R."/>
            <person name="Land M."/>
            <person name="Hauser L."/>
            <person name="Kyrpides N."/>
            <person name="Ivanova N."/>
            <person name="Pagani I."/>
            <person name="Vogl K."/>
            <person name="Liu Z."/>
            <person name="Frigaard N.-U."/>
            <person name="Bryant D."/>
            <person name="Woyke T."/>
        </authorList>
    </citation>
    <scope>NUCLEOTIDE SEQUENCE [LARGE SCALE GENOMIC DNA]</scope>
    <source>
        <strain evidence="20">ATCC 17096 / DSM 198 / 6111</strain>
        <strain evidence="9">DSM 198</strain>
    </source>
</reference>
<dbReference type="GO" id="GO:0003677">
    <property type="term" value="F:DNA binding"/>
    <property type="evidence" value="ECO:0007669"/>
    <property type="project" value="InterPro"/>
</dbReference>
<dbReference type="EMBL" id="CP003154">
    <property type="protein sequence ID" value="AFL74148.1"/>
    <property type="molecule type" value="Genomic_DNA"/>
</dbReference>
<dbReference type="PANTHER" id="PTHR33293">
    <property type="entry name" value="INSERTION ELEMENT IS1 1 PROTEIN INSB-RELATED"/>
    <property type="match status" value="1"/>
</dbReference>
<keyword evidence="20" id="KW-1185">Reference proteome</keyword>
<dbReference type="EMBL" id="CP003154">
    <property type="protein sequence ID" value="AFL72226.1"/>
    <property type="molecule type" value="Genomic_DNA"/>
</dbReference>
<dbReference type="eggNOG" id="COG1662">
    <property type="taxonomic scope" value="Bacteria"/>
</dbReference>
<dbReference type="eggNOG" id="COG3677">
    <property type="taxonomic scope" value="Bacteria"/>
</dbReference>
<evidence type="ECO:0000256" key="3">
    <source>
        <dbReference type="ARBA" id="ARBA00022578"/>
    </source>
</evidence>
<evidence type="ECO:0000313" key="11">
    <source>
        <dbReference type="EMBL" id="AFL73965.1"/>
    </source>
</evidence>
<name>G4DWN4_THIV6</name>
<evidence type="ECO:0000313" key="8">
    <source>
        <dbReference type="EMBL" id="AFL72641.1"/>
    </source>
</evidence>
<dbReference type="KEGG" id="tvi:Thivi_2097"/>
<evidence type="ECO:0000313" key="12">
    <source>
        <dbReference type="EMBL" id="AFL74050.1"/>
    </source>
</evidence>
<dbReference type="Pfam" id="PF03400">
    <property type="entry name" value="DDE_Tnp_IS1"/>
    <property type="match status" value="1"/>
</dbReference>
<evidence type="ECO:0000313" key="10">
    <source>
        <dbReference type="EMBL" id="AFL73325.1"/>
    </source>
</evidence>
<dbReference type="KEGG" id="tvi:Thivi_3509"/>
<evidence type="ECO:0000313" key="14">
    <source>
        <dbReference type="EMBL" id="AFL74148.1"/>
    </source>
</evidence>
<accession>G4DWN4</accession>
<dbReference type="KEGG" id="tvi:Thivi_3490"/>
<evidence type="ECO:0000256" key="1">
    <source>
        <dbReference type="ARBA" id="ARBA00004091"/>
    </source>
</evidence>
<dbReference type="Proteomes" id="UP000006062">
    <property type="component" value="Chromosome"/>
</dbReference>
<evidence type="ECO:0000313" key="16">
    <source>
        <dbReference type="EMBL" id="AFL75357.1"/>
    </source>
</evidence>
<evidence type="ECO:0000313" key="17">
    <source>
        <dbReference type="EMBL" id="AFL75376.1"/>
    </source>
</evidence>
<dbReference type="GO" id="GO:0004803">
    <property type="term" value="F:transposase activity"/>
    <property type="evidence" value="ECO:0007669"/>
    <property type="project" value="InterPro"/>
</dbReference>
<dbReference type="GO" id="GO:0006313">
    <property type="term" value="P:DNA transposition"/>
    <property type="evidence" value="ECO:0007669"/>
    <property type="project" value="InterPro"/>
</dbReference>
<dbReference type="AlphaFoldDB" id="G4DWN4"/>
<dbReference type="KEGG" id="tvi:Thivi_4161"/>
<dbReference type="EMBL" id="CP003154">
    <property type="protein sequence ID" value="AFL75376.1"/>
    <property type="molecule type" value="Genomic_DNA"/>
</dbReference>
<dbReference type="KEGG" id="tvi:Thivi_2008"/>
<dbReference type="KEGG" id="tvi:Thivi_3851"/>
<dbReference type="PANTHER" id="PTHR33293:SF1">
    <property type="entry name" value="INSERTION ELEMENT IS1 1 PROTEIN INSB-RELATED"/>
    <property type="match status" value="1"/>
</dbReference>
<dbReference type="EMBL" id="CP003154">
    <property type="protein sequence ID" value="AFL74050.1"/>
    <property type="molecule type" value="Genomic_DNA"/>
</dbReference>
<dbReference type="EMBL" id="CP003154">
    <property type="protein sequence ID" value="AFL75693.1"/>
    <property type="molecule type" value="Genomic_DNA"/>
</dbReference>
<evidence type="ECO:0000313" key="13">
    <source>
        <dbReference type="EMBL" id="AFL74051.1"/>
    </source>
</evidence>
<dbReference type="EMBL" id="CP003154">
    <property type="protein sequence ID" value="AFL75348.1"/>
    <property type="molecule type" value="Genomic_DNA"/>
</dbReference>
<evidence type="ECO:0000313" key="18">
    <source>
        <dbReference type="EMBL" id="AFL75693.1"/>
    </source>
</evidence>
<dbReference type="KEGG" id="tvi:Thivi_2198"/>
<keyword evidence="4" id="KW-0233">DNA recombination</keyword>
<dbReference type="InterPro" id="IPR003220">
    <property type="entry name" value="InsA_N_dom_Znf"/>
</dbReference>
<dbReference type="KEGG" id="tvi:Thivi_3481"/>
<dbReference type="InterPro" id="IPR051354">
    <property type="entry name" value="Transposase_27_IS1"/>
</dbReference>
<dbReference type="EMBL" id="CP003154">
    <property type="protein sequence ID" value="AFL75979.1"/>
    <property type="molecule type" value="Genomic_DNA"/>
</dbReference>
<evidence type="ECO:0000259" key="5">
    <source>
        <dbReference type="Pfam" id="PF03811"/>
    </source>
</evidence>
<organism evidence="9 20">
    <name type="scientific">Thiocystis violascens (strain ATCC 17096 / DSM 198 / 6111)</name>
    <name type="common">Chromatium violascens</name>
    <dbReference type="NCBI Taxonomy" id="765911"/>
    <lineage>
        <taxon>Bacteria</taxon>
        <taxon>Pseudomonadati</taxon>
        <taxon>Pseudomonadota</taxon>
        <taxon>Gammaproteobacteria</taxon>
        <taxon>Chromatiales</taxon>
        <taxon>Chromatiaceae</taxon>
        <taxon>Thiocystis</taxon>
    </lineage>
</organism>
<dbReference type="EMBL" id="CP003154">
    <property type="protein sequence ID" value="AFL75357.1"/>
    <property type="molecule type" value="Genomic_DNA"/>
</dbReference>
<evidence type="ECO:0000313" key="6">
    <source>
        <dbReference type="EMBL" id="AFL72144.1"/>
    </source>
</evidence>
<dbReference type="EMBL" id="CP003154">
    <property type="protein sequence ID" value="AFL72144.1"/>
    <property type="molecule type" value="Genomic_DNA"/>
</dbReference>
<gene>
    <name evidence="6" type="ordered locus">Thivi_0055</name>
    <name evidence="7" type="ordered locus">Thivi_0150</name>
    <name evidence="8" type="ordered locus">Thivi_0583</name>
    <name evidence="9" type="ordered locus">Thivi_0999</name>
    <name evidence="10" type="ordered locus">Thivi_1310</name>
    <name evidence="11" type="ordered locus">Thivi_2008</name>
    <name evidence="12" type="ordered locus">Thivi_2097</name>
    <name evidence="13" type="ordered locus">Thivi_2098</name>
    <name evidence="14" type="ordered locus">Thivi_2198</name>
    <name evidence="15" type="ordered locus">Thivi_3481</name>
    <name evidence="16" type="ordered locus">Thivi_3490</name>
    <name evidence="17" type="ordered locus">Thivi_3509</name>
    <name evidence="18" type="ordered locus">Thivi_3851</name>
    <name evidence="19" type="ordered locus">Thivi_4161</name>
</gene>
<sequence>MNHCPTCNTTKIVKNGFNATGKQNHLCRECGRQFVIDPLVSAISEETKSLIDRLLLERIALAGIARVANVSESWLQIYVNQKYEGVPRQLNVPKLSDFRLVVECDELWSFVLKKDEKQWVWIAKDRDSGYVVGLYIGSRGIKGAQGLWNSLPRDYQELADFYTDFWEAYQSVFPEFRHYAVGKESGKTNHIERYNCTLRQRISRLVRKALSFSKKLENHIGAIWHFVHHYNSTLSVKAHS</sequence>
<dbReference type="OrthoDB" id="9783238at2"/>